<evidence type="ECO:0000256" key="3">
    <source>
        <dbReference type="ARBA" id="ARBA00022679"/>
    </source>
</evidence>
<evidence type="ECO:0000256" key="7">
    <source>
        <dbReference type="HAMAP-Rule" id="MF_00039"/>
    </source>
</evidence>
<keyword evidence="2 7" id="KW-0698">rRNA processing</keyword>
<feature type="binding site" evidence="7">
    <location>
        <position position="125"/>
    </location>
    <ligand>
        <name>ATP</name>
        <dbReference type="ChEBI" id="CHEBI:30616"/>
    </ligand>
</feature>
<dbReference type="InterPro" id="IPR020618">
    <property type="entry name" value="Adenyl_kinase_AK6"/>
</dbReference>
<dbReference type="Gene3D" id="3.40.50.300">
    <property type="entry name" value="P-loop containing nucleotide triphosphate hydrolases"/>
    <property type="match status" value="1"/>
</dbReference>
<evidence type="ECO:0000256" key="6">
    <source>
        <dbReference type="ARBA" id="ARBA00022840"/>
    </source>
</evidence>
<feature type="region of interest" description="LID" evidence="7">
    <location>
        <begin position="124"/>
        <end position="134"/>
    </location>
</feature>
<comment type="caution">
    <text evidence="7">Lacks conserved residue(s) required for the propagation of feature annotation.</text>
</comment>
<proteinExistence type="inferred from homology"/>
<feature type="binding site" evidence="7">
    <location>
        <position position="30"/>
    </location>
    <ligand>
        <name>ATP</name>
        <dbReference type="ChEBI" id="CHEBI:30616"/>
    </ligand>
</feature>
<sequence>MSITTNPCAMSQDSAHRIAITGTPSSGKTTVAEFALANSNTGWLLSVISDKELAEKNGVLGEIDSNDGAQPIDVEKLATTLSEQWKQYPDSDMLIDGHLSHLLPVDAIVIIRCNPEVLQIRMQERGWSKSKIDENAEWELLGAAWNDEHEWGDTPVLELDSTETSVDSLFSHIETWARDGFKPKSPEQRIDWITVLHGE</sequence>
<dbReference type="GO" id="GO:0016887">
    <property type="term" value="F:ATP hydrolysis activity"/>
    <property type="evidence" value="ECO:0007669"/>
    <property type="project" value="InterPro"/>
</dbReference>
<feature type="binding site" evidence="7">
    <location>
        <position position="29"/>
    </location>
    <ligand>
        <name>ATP</name>
        <dbReference type="ChEBI" id="CHEBI:30616"/>
    </ligand>
</feature>
<dbReference type="PANTHER" id="PTHR12595:SF0">
    <property type="entry name" value="ADENYLATE KINASE ISOENZYME 6"/>
    <property type="match status" value="1"/>
</dbReference>
<keyword evidence="4 7" id="KW-0547">Nucleotide-binding</keyword>
<evidence type="ECO:0000256" key="4">
    <source>
        <dbReference type="ARBA" id="ARBA00022741"/>
    </source>
</evidence>
<comment type="function">
    <text evidence="7">Broad-specificity nucleoside monophosphate (NMP) kinase that catalyzes the reversible transfer of the terminal phosphate group between nucleoside triphosphates and monophosphates. Has also ATPase activity. Involved in the late maturation steps of the 30S ribosomal particles, specifically 16S rRNA maturation. While NMP activity is not required for ribosome maturation, ATPase activity is. Associates transiently with small ribosomal subunit protein uS11. ATP hydrolysis breaks the interaction with uS11. May temporarily remove uS11 from the ribosome to enable a conformational change of the ribosomal RNA that is needed for the final maturation step of the small ribosomal subunit.</text>
</comment>
<dbReference type="GO" id="GO:0005524">
    <property type="term" value="F:ATP binding"/>
    <property type="evidence" value="ECO:0007669"/>
    <property type="project" value="UniProtKB-UniRule"/>
</dbReference>
<dbReference type="HAMAP" id="MF_00039">
    <property type="entry name" value="Adenylate_kinase_AK6"/>
    <property type="match status" value="1"/>
</dbReference>
<comment type="subunit">
    <text evidence="7">Interacts with uS11. Not a structural component of 40S pre-ribosomes, but transiently interacts with them by binding to uS11.</text>
</comment>
<name>A0A075HE18_9EURY</name>
<feature type="binding site" evidence="7">
    <location>
        <position position="28"/>
    </location>
    <ligand>
        <name>ATP</name>
        <dbReference type="ChEBI" id="CHEBI:30616"/>
    </ligand>
</feature>
<dbReference type="EMBL" id="KF901010">
    <property type="protein sequence ID" value="AIF14761.1"/>
    <property type="molecule type" value="Genomic_DNA"/>
</dbReference>
<dbReference type="SUPFAM" id="SSF52540">
    <property type="entry name" value="P-loop containing nucleoside triphosphate hydrolases"/>
    <property type="match status" value="1"/>
</dbReference>
<dbReference type="Pfam" id="PF13238">
    <property type="entry name" value="AAA_18"/>
    <property type="match status" value="1"/>
</dbReference>
<keyword evidence="3 7" id="KW-0808">Transferase</keyword>
<feature type="binding site" evidence="7">
    <location>
        <position position="27"/>
    </location>
    <ligand>
        <name>ATP</name>
        <dbReference type="ChEBI" id="CHEBI:30616"/>
    </ligand>
</feature>
<keyword evidence="6 7" id="KW-0067">ATP-binding</keyword>
<organism evidence="8">
    <name type="scientific">uncultured marine group II/III euryarchaeote KM3_67_H09</name>
    <dbReference type="NCBI Taxonomy" id="1456486"/>
    <lineage>
        <taxon>Archaea</taxon>
        <taxon>Methanobacteriati</taxon>
        <taxon>Methanobacteriota</taxon>
        <taxon>environmental samples</taxon>
    </lineage>
</organism>
<protein>
    <recommendedName>
        <fullName evidence="7">Putative adenylate kinase</fullName>
        <shortName evidence="7">AK</shortName>
        <ecNumber evidence="7">2.7.4.3</ecNumber>
    </recommendedName>
    <alternativeName>
        <fullName evidence="7">ATP-AMP transphosphorylase</fullName>
    </alternativeName>
</protein>
<keyword evidence="5 7" id="KW-0418">Kinase</keyword>
<comment type="catalytic activity">
    <reaction evidence="7">
        <text>AMP + ATP = 2 ADP</text>
        <dbReference type="Rhea" id="RHEA:12973"/>
        <dbReference type="ChEBI" id="CHEBI:30616"/>
        <dbReference type="ChEBI" id="CHEBI:456215"/>
        <dbReference type="ChEBI" id="CHEBI:456216"/>
        <dbReference type="EC" id="2.7.4.3"/>
    </reaction>
</comment>
<dbReference type="EC" id="2.7.4.3" evidence="7"/>
<evidence type="ECO:0000256" key="1">
    <source>
        <dbReference type="ARBA" id="ARBA00022517"/>
    </source>
</evidence>
<dbReference type="GO" id="GO:0004017">
    <property type="term" value="F:AMP kinase activity"/>
    <property type="evidence" value="ECO:0007669"/>
    <property type="project" value="UniProtKB-UniRule"/>
</dbReference>
<dbReference type="AlphaFoldDB" id="A0A075HE18"/>
<evidence type="ECO:0000256" key="2">
    <source>
        <dbReference type="ARBA" id="ARBA00022552"/>
    </source>
</evidence>
<accession>A0A075HE18</accession>
<dbReference type="PANTHER" id="PTHR12595">
    <property type="entry name" value="POS9-ACTIVATING FACTOR FAP7-RELATED"/>
    <property type="match status" value="1"/>
</dbReference>
<comment type="similarity">
    <text evidence="7">Belongs to the adenylate kinase family. AK6 subfamily.</text>
</comment>
<dbReference type="GO" id="GO:0006364">
    <property type="term" value="P:rRNA processing"/>
    <property type="evidence" value="ECO:0007669"/>
    <property type="project" value="UniProtKB-KW"/>
</dbReference>
<keyword evidence="1 7" id="KW-0690">Ribosome biogenesis</keyword>
<evidence type="ECO:0000256" key="5">
    <source>
        <dbReference type="ARBA" id="ARBA00022777"/>
    </source>
</evidence>
<evidence type="ECO:0000313" key="8">
    <source>
        <dbReference type="EMBL" id="AIF14761.1"/>
    </source>
</evidence>
<reference evidence="8" key="1">
    <citation type="journal article" date="2014" name="Genome Biol. Evol.">
        <title>Pangenome evidence for extensive interdomain horizontal transfer affecting lineage core and shell genes in uncultured planktonic thaumarchaeota and euryarchaeota.</title>
        <authorList>
            <person name="Deschamps P."/>
            <person name="Zivanovic Y."/>
            <person name="Moreira D."/>
            <person name="Rodriguez-Valera F."/>
            <person name="Lopez-Garcia P."/>
        </authorList>
    </citation>
    <scope>NUCLEOTIDE SEQUENCE</scope>
</reference>
<dbReference type="GO" id="GO:0042274">
    <property type="term" value="P:ribosomal small subunit biogenesis"/>
    <property type="evidence" value="ECO:0007669"/>
    <property type="project" value="UniProtKB-UniRule"/>
</dbReference>
<comment type="catalytic activity">
    <reaction evidence="7">
        <text>ATP + H2O = ADP + phosphate + H(+)</text>
        <dbReference type="Rhea" id="RHEA:13065"/>
        <dbReference type="ChEBI" id="CHEBI:15377"/>
        <dbReference type="ChEBI" id="CHEBI:15378"/>
        <dbReference type="ChEBI" id="CHEBI:30616"/>
        <dbReference type="ChEBI" id="CHEBI:43474"/>
        <dbReference type="ChEBI" id="CHEBI:456216"/>
    </reaction>
</comment>
<dbReference type="InterPro" id="IPR027417">
    <property type="entry name" value="P-loop_NTPase"/>
</dbReference>